<dbReference type="RefSeq" id="WP_197550812.1">
    <property type="nucleotide sequence ID" value="NZ_CP063213.1"/>
</dbReference>
<evidence type="ECO:0008006" key="4">
    <source>
        <dbReference type="Google" id="ProtNLM"/>
    </source>
</evidence>
<keyword evidence="3" id="KW-1185">Reference proteome</keyword>
<organism evidence="2 3">
    <name type="scientific">Trueperella pecoris</name>
    <dbReference type="NCBI Taxonomy" id="2733571"/>
    <lineage>
        <taxon>Bacteria</taxon>
        <taxon>Bacillati</taxon>
        <taxon>Actinomycetota</taxon>
        <taxon>Actinomycetes</taxon>
        <taxon>Actinomycetales</taxon>
        <taxon>Actinomycetaceae</taxon>
        <taxon>Trueperella</taxon>
    </lineage>
</organism>
<name>A0A7M1QT41_9ACTO</name>
<dbReference type="Proteomes" id="UP000595053">
    <property type="component" value="Chromosome"/>
</dbReference>
<dbReference type="AlphaFoldDB" id="A0A7M1QT41"/>
<feature type="transmembrane region" description="Helical" evidence="1">
    <location>
        <begin position="39"/>
        <end position="58"/>
    </location>
</feature>
<evidence type="ECO:0000313" key="3">
    <source>
        <dbReference type="Proteomes" id="UP000595053"/>
    </source>
</evidence>
<reference evidence="2 3" key="1">
    <citation type="submission" date="2020-10" db="EMBL/GenBank/DDBJ databases">
        <title>Trueperella pecoris sp. nov. isolated from bovine and porcine specimens.</title>
        <authorList>
            <person name="Schoenecker L."/>
            <person name="Schnydrig P."/>
            <person name="Brodard I."/>
            <person name="Thomann A."/>
            <person name="Hemphill A."/>
            <person name="Rodriguez-Campos S."/>
            <person name="Perreten V."/>
            <person name="Jores J."/>
            <person name="Kittl S."/>
        </authorList>
    </citation>
    <scope>NUCLEOTIDE SEQUENCE [LARGE SCALE GENOMIC DNA]</scope>
    <source>
        <strain evidence="2 3">15A0121</strain>
    </source>
</reference>
<protein>
    <recommendedName>
        <fullName evidence="4">DUF3017 domain-containing protein</fullName>
    </recommendedName>
</protein>
<gene>
    <name evidence="2" type="ORF">INS88_07140</name>
</gene>
<keyword evidence="1" id="KW-1133">Transmembrane helix</keyword>
<dbReference type="EMBL" id="CP063213">
    <property type="protein sequence ID" value="QOR45058.1"/>
    <property type="molecule type" value="Genomic_DNA"/>
</dbReference>
<accession>A0A7M1QT41</accession>
<sequence>MSKERDKGSSKFPSAIVYVLLVVWVAAVLAAGFLADVQVATYLLSTSLVSIAAARVVLPNGAVPWVRTKAHDATVLMIGAVLLFALAAWGNTPPVP</sequence>
<feature type="transmembrane region" description="Helical" evidence="1">
    <location>
        <begin position="12"/>
        <end position="33"/>
    </location>
</feature>
<keyword evidence="1" id="KW-0812">Transmembrane</keyword>
<proteinExistence type="predicted"/>
<evidence type="ECO:0000256" key="1">
    <source>
        <dbReference type="SAM" id="Phobius"/>
    </source>
</evidence>
<keyword evidence="1" id="KW-0472">Membrane</keyword>
<evidence type="ECO:0000313" key="2">
    <source>
        <dbReference type="EMBL" id="QOR45058.1"/>
    </source>
</evidence>
<feature type="transmembrane region" description="Helical" evidence="1">
    <location>
        <begin position="70"/>
        <end position="90"/>
    </location>
</feature>